<keyword evidence="2" id="KW-1185">Reference proteome</keyword>
<protein>
    <submittedName>
        <fullName evidence="1">Uncharacterized protein</fullName>
    </submittedName>
</protein>
<sequence length="43" mass="4285">MDAADLDGVETSLEGVMAVADGSATADVSTTTAFNALDTYTSV</sequence>
<dbReference type="EMBL" id="JAOPJZ010000003">
    <property type="protein sequence ID" value="MCU4751705.1"/>
    <property type="molecule type" value="Genomic_DNA"/>
</dbReference>
<dbReference type="Proteomes" id="UP001321047">
    <property type="component" value="Unassembled WGS sequence"/>
</dbReference>
<accession>A0AAP3E682</accession>
<dbReference type="RefSeq" id="WP_342807753.1">
    <property type="nucleotide sequence ID" value="NZ_JAOPJZ010000003.1"/>
</dbReference>
<comment type="caution">
    <text evidence="1">The sequence shown here is derived from an EMBL/GenBank/DDBJ whole genome shotgun (WGS) entry which is preliminary data.</text>
</comment>
<reference evidence="1 2" key="1">
    <citation type="submission" date="2022-09" db="EMBL/GenBank/DDBJ databases">
        <title>Enrichment on poylsaccharides allowed isolation of novel metabolic and taxonomic groups of Haloarchaea.</title>
        <authorList>
            <person name="Sorokin D.Y."/>
            <person name="Elcheninov A.G."/>
            <person name="Khizhniak T.V."/>
            <person name="Kolganova T.V."/>
            <person name="Kublanov I.V."/>
        </authorList>
    </citation>
    <scope>NUCLEOTIDE SEQUENCE [LARGE SCALE GENOMIC DNA]</scope>
    <source>
        <strain evidence="1 2">AArc-curdl1</strain>
    </source>
</reference>
<organism evidence="1 2">
    <name type="scientific">Natronosalvus hydrolyticus</name>
    <dbReference type="NCBI Taxonomy" id="2979988"/>
    <lineage>
        <taxon>Archaea</taxon>
        <taxon>Methanobacteriati</taxon>
        <taxon>Methanobacteriota</taxon>
        <taxon>Stenosarchaea group</taxon>
        <taxon>Halobacteria</taxon>
        <taxon>Halobacteriales</taxon>
        <taxon>Natrialbaceae</taxon>
        <taxon>Natronosalvus</taxon>
    </lineage>
</organism>
<evidence type="ECO:0000313" key="1">
    <source>
        <dbReference type="EMBL" id="MCU4751705.1"/>
    </source>
</evidence>
<proteinExistence type="predicted"/>
<gene>
    <name evidence="1" type="ORF">OB919_06880</name>
</gene>
<name>A0AAP3E682_9EURY</name>
<evidence type="ECO:0000313" key="2">
    <source>
        <dbReference type="Proteomes" id="UP001321047"/>
    </source>
</evidence>
<dbReference type="AlphaFoldDB" id="A0AAP3E682"/>